<dbReference type="InterPro" id="IPR036691">
    <property type="entry name" value="Endo/exonu/phosph_ase_sf"/>
</dbReference>
<feature type="compositionally biased region" description="Acidic residues" evidence="3">
    <location>
        <begin position="317"/>
        <end position="337"/>
    </location>
</feature>
<dbReference type="InterPro" id="IPR005135">
    <property type="entry name" value="Endo/exonuclease/phosphatase"/>
</dbReference>
<dbReference type="PANTHER" id="PTHR12121">
    <property type="entry name" value="CARBON CATABOLITE REPRESSOR PROTEIN 4"/>
    <property type="match status" value="1"/>
</dbReference>
<dbReference type="Pfam" id="PF03372">
    <property type="entry name" value="Exo_endo_phos"/>
    <property type="match status" value="1"/>
</dbReference>
<evidence type="ECO:0000259" key="4">
    <source>
        <dbReference type="Pfam" id="PF03372"/>
    </source>
</evidence>
<reference evidence="5 6" key="1">
    <citation type="submission" date="2024-03" db="EMBL/GenBank/DDBJ databases">
        <authorList>
            <person name="Brejova B."/>
        </authorList>
    </citation>
    <scope>NUCLEOTIDE SEQUENCE [LARGE SCALE GENOMIC DNA]</scope>
    <source>
        <strain evidence="5 6">CBS 14171</strain>
    </source>
</reference>
<evidence type="ECO:0000256" key="3">
    <source>
        <dbReference type="SAM" id="MobiDB-lite"/>
    </source>
</evidence>
<dbReference type="InterPro" id="IPR050410">
    <property type="entry name" value="CCR4/nocturin_mRNA_transcr"/>
</dbReference>
<dbReference type="Proteomes" id="UP001497383">
    <property type="component" value="Chromosome 5"/>
</dbReference>
<evidence type="ECO:0000313" key="5">
    <source>
        <dbReference type="EMBL" id="CAK9440019.1"/>
    </source>
</evidence>
<proteinExistence type="inferred from homology"/>
<feature type="domain" description="Endonuclease/exonuclease/phosphatase" evidence="4">
    <location>
        <begin position="79"/>
        <end position="290"/>
    </location>
</feature>
<accession>A0ABP0ZP10</accession>
<dbReference type="GeneID" id="92209315"/>
<evidence type="ECO:0000313" key="6">
    <source>
        <dbReference type="Proteomes" id="UP001497383"/>
    </source>
</evidence>
<name>A0ABP0ZP10_9ASCO</name>
<dbReference type="EMBL" id="OZ022409">
    <property type="protein sequence ID" value="CAK9440019.1"/>
    <property type="molecule type" value="Genomic_DNA"/>
</dbReference>
<protein>
    <recommendedName>
        <fullName evidence="4">Endonuclease/exonuclease/phosphatase domain-containing protein</fullName>
    </recommendedName>
</protein>
<evidence type="ECO:0000256" key="2">
    <source>
        <dbReference type="ARBA" id="ARBA00022801"/>
    </source>
</evidence>
<comment type="similarity">
    <text evidence="1">Belongs to the CCR4/nocturin family.</text>
</comment>
<feature type="compositionally biased region" description="Low complexity" evidence="3">
    <location>
        <begin position="345"/>
        <end position="363"/>
    </location>
</feature>
<keyword evidence="2" id="KW-0378">Hydrolase</keyword>
<dbReference type="RefSeq" id="XP_066831057.1">
    <property type="nucleotide sequence ID" value="XM_066974305.1"/>
</dbReference>
<dbReference type="SUPFAM" id="SSF56219">
    <property type="entry name" value="DNase I-like"/>
    <property type="match status" value="1"/>
</dbReference>
<dbReference type="PANTHER" id="PTHR12121:SF45">
    <property type="entry name" value="NOCTURNIN"/>
    <property type="match status" value="1"/>
</dbReference>
<organism evidence="5 6">
    <name type="scientific">Lodderomyces beijingensis</name>
    <dbReference type="NCBI Taxonomy" id="1775926"/>
    <lineage>
        <taxon>Eukaryota</taxon>
        <taxon>Fungi</taxon>
        <taxon>Dikarya</taxon>
        <taxon>Ascomycota</taxon>
        <taxon>Saccharomycotina</taxon>
        <taxon>Pichiomycetes</taxon>
        <taxon>Debaryomycetaceae</taxon>
        <taxon>Candida/Lodderomyces clade</taxon>
        <taxon>Lodderomyces</taxon>
    </lineage>
</organism>
<keyword evidence="6" id="KW-1185">Reference proteome</keyword>
<gene>
    <name evidence="5" type="ORF">LODBEIA_P41190</name>
</gene>
<feature type="compositionally biased region" description="Acidic residues" evidence="3">
    <location>
        <begin position="385"/>
        <end position="396"/>
    </location>
</feature>
<feature type="region of interest" description="Disordered" evidence="3">
    <location>
        <begin position="314"/>
        <end position="398"/>
    </location>
</feature>
<dbReference type="Gene3D" id="3.60.10.10">
    <property type="entry name" value="Endonuclease/exonuclease/phosphatase"/>
    <property type="match status" value="1"/>
</dbReference>
<evidence type="ECO:0000256" key="1">
    <source>
        <dbReference type="ARBA" id="ARBA00010774"/>
    </source>
</evidence>
<sequence length="523" mass="60383">MTKKKGTKKSIDPNLLTPEYIEQQRRLREERKAREKLEKEAQGIFDSPTPEPSQKFIKRAMLRLPGAEDDESKLCISIMTYNILAQCLIRRSLFPTNGKILKWYIRSQILLAEIAHYDPSILCLQESDKLQYHNFWTGELAKRGYECKFYHYNTKNHGLVIAYKTELFQVKHQSFIKYDQETEEESKLPPARIQTKNVGLLCLLEFTGSTLEKFPYLRQRNGVIVGTTHAFWHPFGTYERTRQMYTVLDKIREFQHTMRVLARNDYPFYTFFTGDLNAEPFDAPYLSLVDKPVQYSGRTKNVLGCSLSYTFSKERAIDDEDDEEDDEKDEGSEESQETVETKANSSPSSSSSSSSSSSTSSSSAAQKGEEVEEGQEMERQRNNPDDPEPDEFEPTQEQETLIQQLCEAHNDMNLRAISLYSAGYKLVHEANAQNTRGEAEFSNWVDKWSGLLDYILVIVPWDKSQNKKQVDTPLELAKNYNVKLKKLLRLPTAQEMGPKPNGQPRIYQYPSDHLCIMAEIELE</sequence>